<organism evidence="4 5">
    <name type="scientific">Seiridium cardinale</name>
    <dbReference type="NCBI Taxonomy" id="138064"/>
    <lineage>
        <taxon>Eukaryota</taxon>
        <taxon>Fungi</taxon>
        <taxon>Dikarya</taxon>
        <taxon>Ascomycota</taxon>
        <taxon>Pezizomycotina</taxon>
        <taxon>Sordariomycetes</taxon>
        <taxon>Xylariomycetidae</taxon>
        <taxon>Amphisphaeriales</taxon>
        <taxon>Sporocadaceae</taxon>
        <taxon>Seiridium</taxon>
    </lineage>
</organism>
<dbReference type="PANTHER" id="PTHR46910">
    <property type="entry name" value="TRANSCRIPTION FACTOR PDR1"/>
    <property type="match status" value="1"/>
</dbReference>
<name>A0ABR2XX03_9PEZI</name>
<dbReference type="CDD" id="cd12148">
    <property type="entry name" value="fungal_TF_MHR"/>
    <property type="match status" value="1"/>
</dbReference>
<feature type="domain" description="Xylanolytic transcriptional activator regulatory" evidence="3">
    <location>
        <begin position="324"/>
        <end position="397"/>
    </location>
</feature>
<dbReference type="Pfam" id="PF04082">
    <property type="entry name" value="Fungal_trans"/>
    <property type="match status" value="1"/>
</dbReference>
<proteinExistence type="predicted"/>
<reference evidence="4 5" key="1">
    <citation type="submission" date="2024-02" db="EMBL/GenBank/DDBJ databases">
        <title>First draft genome assembly of two strains of Seiridium cardinale.</title>
        <authorList>
            <person name="Emiliani G."/>
            <person name="Scali E."/>
        </authorList>
    </citation>
    <scope>NUCLEOTIDE SEQUENCE [LARGE SCALE GENOMIC DNA]</scope>
    <source>
        <strain evidence="4 5">BM-138-000479</strain>
    </source>
</reference>
<sequence>MGDDSGAGPSRKRRKTMNAAAASIADNIKSNAVATSLVSTRTRNSSFVSTSSAFSNTVNSTATIVISSGTWFSFEVVESSYQSRTGDIAAEHMHYVAEGQNSAAGLPSLSRELHLEDRTLPEVSISHSPAPRHGSAVPDSQLVVGDTYRQLGHSSSWSFSRRVREFIRDTGNGPELHDRTPIRDGAFGVPWRRPTVDLTNLDLPTPEYAEYLLSTISYSLGSMYYLFEKAEFLRKLQGFYEKKSTGALSATDPWLIQMLVILALGKSLISREASPSGPSGHVYFTRAMEALPHMYHLYEDPILSIEILCAIALFLQMMDMRLAAYGHIGDAIGICLALGLNRKHDASRISHTEFTHRSKLFWTAYVIDRKLSSLIGVPPKVHDEDIGISKPSLVAENSVSETIMAFHVELSSQLGEILKVVYGLGLQRQLGSKFVYAIQSILKGLSDVSKALQEKLRSDFTVSAEHESRAIASLHTLHNLCTIMTIRPILFFIFEQRFGHSQNSKLSDAVHHLLNICTEAALGIQAIMQELSLNRLIDLLLPFDVDALFASAAVLIIIDAIAPSGQTWDVGKTFKIMDDMALRGLKVVGPYKKDLIELDNFRQKMRPAREGENSPPTEPQDLGHNTNDLSAEPPPMSKALPESGINNQDALDLALESFNCSFPHYLSTSEVDPFAWMWDDGLVDVGSAHYLSRDH</sequence>
<keyword evidence="5" id="KW-1185">Reference proteome</keyword>
<dbReference type="InterPro" id="IPR007219">
    <property type="entry name" value="XnlR_reg_dom"/>
</dbReference>
<evidence type="ECO:0000313" key="5">
    <source>
        <dbReference type="Proteomes" id="UP001465668"/>
    </source>
</evidence>
<evidence type="ECO:0000259" key="3">
    <source>
        <dbReference type="SMART" id="SM00906"/>
    </source>
</evidence>
<dbReference type="SMART" id="SM00906">
    <property type="entry name" value="Fungal_trans"/>
    <property type="match status" value="1"/>
</dbReference>
<dbReference type="Proteomes" id="UP001465668">
    <property type="component" value="Unassembled WGS sequence"/>
</dbReference>
<comment type="caution">
    <text evidence="4">The sequence shown here is derived from an EMBL/GenBank/DDBJ whole genome shotgun (WGS) entry which is preliminary data.</text>
</comment>
<protein>
    <submittedName>
        <fullName evidence="4">Transcription factor domain-containing protein</fullName>
    </submittedName>
</protein>
<dbReference type="PANTHER" id="PTHR46910:SF32">
    <property type="entry name" value="TRANSCRIPTION FACTOR DOMAIN-CONTAINING PROTEIN-RELATED"/>
    <property type="match status" value="1"/>
</dbReference>
<feature type="region of interest" description="Disordered" evidence="2">
    <location>
        <begin position="602"/>
        <end position="643"/>
    </location>
</feature>
<dbReference type="InterPro" id="IPR050987">
    <property type="entry name" value="AtrR-like"/>
</dbReference>
<evidence type="ECO:0000256" key="1">
    <source>
        <dbReference type="ARBA" id="ARBA00023242"/>
    </source>
</evidence>
<evidence type="ECO:0000256" key="2">
    <source>
        <dbReference type="SAM" id="MobiDB-lite"/>
    </source>
</evidence>
<gene>
    <name evidence="4" type="ORF">SCAR479_04738</name>
</gene>
<evidence type="ECO:0000313" key="4">
    <source>
        <dbReference type="EMBL" id="KAK9778336.1"/>
    </source>
</evidence>
<feature type="compositionally biased region" description="Basic and acidic residues" evidence="2">
    <location>
        <begin position="602"/>
        <end position="612"/>
    </location>
</feature>
<keyword evidence="1" id="KW-0539">Nucleus</keyword>
<accession>A0ABR2XX03</accession>
<dbReference type="EMBL" id="JARVKM010000016">
    <property type="protein sequence ID" value="KAK9778336.1"/>
    <property type="molecule type" value="Genomic_DNA"/>
</dbReference>